<feature type="compositionally biased region" description="Polar residues" evidence="2">
    <location>
        <begin position="262"/>
        <end position="272"/>
    </location>
</feature>
<dbReference type="Gramene" id="AET6Gv20880400.3">
    <property type="protein sequence ID" value="AET6Gv20880400.3"/>
    <property type="gene ID" value="AET6Gv20880400"/>
</dbReference>
<evidence type="ECO:0000313" key="5">
    <source>
        <dbReference type="Proteomes" id="UP000015105"/>
    </source>
</evidence>
<feature type="region of interest" description="Disordered" evidence="2">
    <location>
        <begin position="262"/>
        <end position="289"/>
    </location>
</feature>
<dbReference type="GO" id="GO:0016579">
    <property type="term" value="P:protein deubiquitination"/>
    <property type="evidence" value="ECO:0007669"/>
    <property type="project" value="InterPro"/>
</dbReference>
<dbReference type="InterPro" id="IPR050164">
    <property type="entry name" value="Peptidase_C19"/>
</dbReference>
<sequence>MVNLLESMHKCCLPSGIPSQSPSAYEKSLVHRIFGGRLRSQVRCASCSHCSSKLDPFLDLSLEIGNAATLVKALQNFTEEEALDGGEKQYNCQSCKKKVVAKKRFTIDKAPDVLTIHLKRFSPFNPGQKINKKVDFHPTLNLKPFVSNSEGMDFRYSLYGVLVHAGWNTQSGHYYCFVRTSSGIWHNLDDNEVCQVREADVLRQKAYMLFYVRDRVRSSVMFKNNDAAGSLVKNAISEKAAYMNGTIRNGFMEAKLNVPSFTNGDVKSQKQNPNDDRPSIFGSSSRGQCSKYSSSTEVIEAAAVQNNGKGSTAALPICNGGDMMLEENHQASEPRTDPCGEQTLSTIKPTESAEIKKTKDMMLSDSNGTMPSSEGLTCCNEAKESAESGKQADEIAMEEFSVENTGAITNAVEQV</sequence>
<dbReference type="GO" id="GO:0005634">
    <property type="term" value="C:nucleus"/>
    <property type="evidence" value="ECO:0007669"/>
    <property type="project" value="TreeGrafter"/>
</dbReference>
<dbReference type="SUPFAM" id="SSF54001">
    <property type="entry name" value="Cysteine proteinases"/>
    <property type="match status" value="1"/>
</dbReference>
<protein>
    <recommendedName>
        <fullName evidence="3">USP domain-containing protein</fullName>
    </recommendedName>
</protein>
<dbReference type="Proteomes" id="UP000015105">
    <property type="component" value="Chromosome 6D"/>
</dbReference>
<proteinExistence type="inferred from homology"/>
<reference evidence="5" key="2">
    <citation type="journal article" date="2017" name="Nat. Plants">
        <title>The Aegilops tauschii genome reveals multiple impacts of transposons.</title>
        <authorList>
            <person name="Zhao G."/>
            <person name="Zou C."/>
            <person name="Li K."/>
            <person name="Wang K."/>
            <person name="Li T."/>
            <person name="Gao L."/>
            <person name="Zhang X."/>
            <person name="Wang H."/>
            <person name="Yang Z."/>
            <person name="Liu X."/>
            <person name="Jiang W."/>
            <person name="Mao L."/>
            <person name="Kong X."/>
            <person name="Jiao Y."/>
            <person name="Jia J."/>
        </authorList>
    </citation>
    <scope>NUCLEOTIDE SEQUENCE [LARGE SCALE GENOMIC DNA]</scope>
    <source>
        <strain evidence="5">cv. AL8/78</strain>
    </source>
</reference>
<accession>A0A453PWB5</accession>
<feature type="domain" description="USP" evidence="3">
    <location>
        <begin position="1"/>
        <end position="214"/>
    </location>
</feature>
<evidence type="ECO:0000256" key="2">
    <source>
        <dbReference type="SAM" id="MobiDB-lite"/>
    </source>
</evidence>
<dbReference type="PROSITE" id="PS50235">
    <property type="entry name" value="USP_3"/>
    <property type="match status" value="1"/>
</dbReference>
<reference evidence="4" key="5">
    <citation type="journal article" date="2021" name="G3 (Bethesda)">
        <title>Aegilops tauschii genome assembly Aet v5.0 features greater sequence contiguity and improved annotation.</title>
        <authorList>
            <person name="Wang L."/>
            <person name="Zhu T."/>
            <person name="Rodriguez J.C."/>
            <person name="Deal K.R."/>
            <person name="Dubcovsky J."/>
            <person name="McGuire P.E."/>
            <person name="Lux T."/>
            <person name="Spannagl M."/>
            <person name="Mayer K.F.X."/>
            <person name="Baldrich P."/>
            <person name="Meyers B.C."/>
            <person name="Huo N."/>
            <person name="Gu Y.Q."/>
            <person name="Zhou H."/>
            <person name="Devos K.M."/>
            <person name="Bennetzen J.L."/>
            <person name="Unver T."/>
            <person name="Budak H."/>
            <person name="Gulick P.J."/>
            <person name="Galiba G."/>
            <person name="Kalapos B."/>
            <person name="Nelson D.R."/>
            <person name="Li P."/>
            <person name="You F.M."/>
            <person name="Luo M.C."/>
            <person name="Dvorak J."/>
        </authorList>
    </citation>
    <scope>NUCLEOTIDE SEQUENCE [LARGE SCALE GENOMIC DNA]</scope>
    <source>
        <strain evidence="4">cv. AL8/78</strain>
    </source>
</reference>
<dbReference type="InterPro" id="IPR028889">
    <property type="entry name" value="USP"/>
</dbReference>
<dbReference type="InterPro" id="IPR018200">
    <property type="entry name" value="USP_CS"/>
</dbReference>
<reference evidence="4" key="3">
    <citation type="journal article" date="2017" name="Nature">
        <title>Genome sequence of the progenitor of the wheat D genome Aegilops tauschii.</title>
        <authorList>
            <person name="Luo M.C."/>
            <person name="Gu Y.Q."/>
            <person name="Puiu D."/>
            <person name="Wang H."/>
            <person name="Twardziok S.O."/>
            <person name="Deal K.R."/>
            <person name="Huo N."/>
            <person name="Zhu T."/>
            <person name="Wang L."/>
            <person name="Wang Y."/>
            <person name="McGuire P.E."/>
            <person name="Liu S."/>
            <person name="Long H."/>
            <person name="Ramasamy R.K."/>
            <person name="Rodriguez J.C."/>
            <person name="Van S.L."/>
            <person name="Yuan L."/>
            <person name="Wang Z."/>
            <person name="Xia Z."/>
            <person name="Xiao L."/>
            <person name="Anderson O.D."/>
            <person name="Ouyang S."/>
            <person name="Liang Y."/>
            <person name="Zimin A.V."/>
            <person name="Pertea G."/>
            <person name="Qi P."/>
            <person name="Bennetzen J.L."/>
            <person name="Dai X."/>
            <person name="Dawson M.W."/>
            <person name="Muller H.G."/>
            <person name="Kugler K."/>
            <person name="Rivarola-Duarte L."/>
            <person name="Spannagl M."/>
            <person name="Mayer K.F.X."/>
            <person name="Lu F.H."/>
            <person name="Bevan M.W."/>
            <person name="Leroy P."/>
            <person name="Li P."/>
            <person name="You F.M."/>
            <person name="Sun Q."/>
            <person name="Liu Z."/>
            <person name="Lyons E."/>
            <person name="Wicker T."/>
            <person name="Salzberg S.L."/>
            <person name="Devos K.M."/>
            <person name="Dvorak J."/>
        </authorList>
    </citation>
    <scope>NUCLEOTIDE SEQUENCE [LARGE SCALE GENOMIC DNA]</scope>
    <source>
        <strain evidence="4">cv. AL8/78</strain>
    </source>
</reference>
<dbReference type="Pfam" id="PF00443">
    <property type="entry name" value="UCH"/>
    <property type="match status" value="1"/>
</dbReference>
<dbReference type="AlphaFoldDB" id="A0A453PWB5"/>
<dbReference type="InterPro" id="IPR001394">
    <property type="entry name" value="Peptidase_C19_UCH"/>
</dbReference>
<comment type="similarity">
    <text evidence="1">Belongs to the peptidase C19 family.</text>
</comment>
<dbReference type="InterPro" id="IPR038765">
    <property type="entry name" value="Papain-like_cys_pep_sf"/>
</dbReference>
<dbReference type="PROSITE" id="PS00973">
    <property type="entry name" value="USP_2"/>
    <property type="match status" value="1"/>
</dbReference>
<reference evidence="5" key="1">
    <citation type="journal article" date="2014" name="Science">
        <title>Ancient hybridizations among the ancestral genomes of bread wheat.</title>
        <authorList>
            <consortium name="International Wheat Genome Sequencing Consortium,"/>
            <person name="Marcussen T."/>
            <person name="Sandve S.R."/>
            <person name="Heier L."/>
            <person name="Spannagl M."/>
            <person name="Pfeifer M."/>
            <person name="Jakobsen K.S."/>
            <person name="Wulff B.B."/>
            <person name="Steuernagel B."/>
            <person name="Mayer K.F."/>
            <person name="Olsen O.A."/>
        </authorList>
    </citation>
    <scope>NUCLEOTIDE SEQUENCE [LARGE SCALE GENOMIC DNA]</scope>
    <source>
        <strain evidence="5">cv. AL8/78</strain>
    </source>
</reference>
<dbReference type="GO" id="GO:0005829">
    <property type="term" value="C:cytosol"/>
    <property type="evidence" value="ECO:0007669"/>
    <property type="project" value="TreeGrafter"/>
</dbReference>
<evidence type="ECO:0000313" key="4">
    <source>
        <dbReference type="EnsemblPlants" id="AET6Gv20880400.3"/>
    </source>
</evidence>
<evidence type="ECO:0000259" key="3">
    <source>
        <dbReference type="PROSITE" id="PS50235"/>
    </source>
</evidence>
<dbReference type="Gene3D" id="3.90.70.10">
    <property type="entry name" value="Cysteine proteinases"/>
    <property type="match status" value="1"/>
</dbReference>
<dbReference type="PANTHER" id="PTHR24006:SF784">
    <property type="entry name" value="OS02G0795000 PROTEIN"/>
    <property type="match status" value="1"/>
</dbReference>
<reference evidence="4" key="4">
    <citation type="submission" date="2019-03" db="UniProtKB">
        <authorList>
            <consortium name="EnsemblPlants"/>
        </authorList>
    </citation>
    <scope>IDENTIFICATION</scope>
</reference>
<dbReference type="EnsemblPlants" id="AET6Gv20880400.3">
    <property type="protein sequence ID" value="AET6Gv20880400.3"/>
    <property type="gene ID" value="AET6Gv20880400"/>
</dbReference>
<organism evidence="4 5">
    <name type="scientific">Aegilops tauschii subsp. strangulata</name>
    <name type="common">Goatgrass</name>
    <dbReference type="NCBI Taxonomy" id="200361"/>
    <lineage>
        <taxon>Eukaryota</taxon>
        <taxon>Viridiplantae</taxon>
        <taxon>Streptophyta</taxon>
        <taxon>Embryophyta</taxon>
        <taxon>Tracheophyta</taxon>
        <taxon>Spermatophyta</taxon>
        <taxon>Magnoliopsida</taxon>
        <taxon>Liliopsida</taxon>
        <taxon>Poales</taxon>
        <taxon>Poaceae</taxon>
        <taxon>BOP clade</taxon>
        <taxon>Pooideae</taxon>
        <taxon>Triticodae</taxon>
        <taxon>Triticeae</taxon>
        <taxon>Triticinae</taxon>
        <taxon>Aegilops</taxon>
    </lineage>
</organism>
<evidence type="ECO:0000256" key="1">
    <source>
        <dbReference type="ARBA" id="ARBA00009085"/>
    </source>
</evidence>
<dbReference type="GO" id="GO:0004843">
    <property type="term" value="F:cysteine-type deubiquitinase activity"/>
    <property type="evidence" value="ECO:0007669"/>
    <property type="project" value="InterPro"/>
</dbReference>
<name>A0A453PWB5_AEGTS</name>
<keyword evidence="5" id="KW-1185">Reference proteome</keyword>
<dbReference type="PANTHER" id="PTHR24006">
    <property type="entry name" value="UBIQUITIN CARBOXYL-TERMINAL HYDROLASE"/>
    <property type="match status" value="1"/>
</dbReference>